<dbReference type="Pfam" id="PF17201">
    <property type="entry name" value="Cache_3-Cache_2"/>
    <property type="match status" value="1"/>
</dbReference>
<dbReference type="PRINTS" id="PR00260">
    <property type="entry name" value="CHEMTRNSDUCR"/>
</dbReference>
<dbReference type="PROSITE" id="PS50111">
    <property type="entry name" value="CHEMOTAXIS_TRANSDUC_2"/>
    <property type="match status" value="1"/>
</dbReference>
<feature type="region of interest" description="Disordered" evidence="4">
    <location>
        <begin position="450"/>
        <end position="469"/>
    </location>
</feature>
<feature type="compositionally biased region" description="Low complexity" evidence="4">
    <location>
        <begin position="250"/>
        <end position="296"/>
    </location>
</feature>
<dbReference type="InterPro" id="IPR033462">
    <property type="entry name" value="Cache_3-Cache_2"/>
</dbReference>
<comment type="similarity">
    <text evidence="2">Belongs to the methyl-accepting chemotaxis (MCP) protein family.</text>
</comment>
<dbReference type="InterPro" id="IPR004090">
    <property type="entry name" value="Chemotax_Me-accpt_rcpt"/>
</dbReference>
<proteinExistence type="inferred from homology"/>
<sequence>MGIKQSIRSVKNWTIKKRLIVMTISLLVITGLLVTGVTIFTANSSLEELADHTLDMKLNGDINALEVYADNHFGGVQLSDGELVDTNQVPIAGRFDIIDEFASRHGVTATIFQRDGNDFTRVITSIRKENGQRAVGTQLGTGSDAYEPVMNQSLYVGHAEILGIPYLTAYDPIINEENDIIGIYYVGIPMTDVNAIISESEALIWRNAGIFLLLVVLAGSFIAWIFSNSINKTLTRIIERLSNGADQVHSSSSQLSGASQELAESASEQAASLEETTSSLEEISSQIKQSSENSSEAESVMKETQPLVEKGVEAMDRMQGAMDDIKESSDETSKIIKTIDDIAFQTNLLALNAAVEAARAGEAGKGFAVVAEEVRNLAQRSAEAANNTSGLIEASQENSEKGSKVAQEVSHYLKQIEDKVVEVSTLVVEISAASQEQATGVQQINSAMSEMDEAVQGNASASEESASSAEELSFQAAELNNIVSQLNRLVGGLDINSSSKAVKNNSGKAKSKKNSYMANGGKRNGHSNGQKNKSFNNEFNKESQSNGNGRELIPFDEDEDDFGDF</sequence>
<feature type="compositionally biased region" description="Low complexity" evidence="4">
    <location>
        <begin position="459"/>
        <end position="469"/>
    </location>
</feature>
<evidence type="ECO:0000256" key="4">
    <source>
        <dbReference type="SAM" id="MobiDB-lite"/>
    </source>
</evidence>
<evidence type="ECO:0000313" key="7">
    <source>
        <dbReference type="EMBL" id="MCW9713630.1"/>
    </source>
</evidence>
<evidence type="ECO:0000256" key="3">
    <source>
        <dbReference type="PROSITE-ProRule" id="PRU00284"/>
    </source>
</evidence>
<dbReference type="PANTHER" id="PTHR43531:SF11">
    <property type="entry name" value="METHYL-ACCEPTING CHEMOTAXIS PROTEIN 3"/>
    <property type="match status" value="1"/>
</dbReference>
<name>A0ABT3Q0L8_9BACT</name>
<keyword evidence="5" id="KW-0472">Membrane</keyword>
<dbReference type="SUPFAM" id="SSF103190">
    <property type="entry name" value="Sensory domain-like"/>
    <property type="match status" value="1"/>
</dbReference>
<keyword evidence="5" id="KW-0812">Transmembrane</keyword>
<reference evidence="7 8" key="1">
    <citation type="submission" date="2021-11" db="EMBL/GenBank/DDBJ databases">
        <title>Aliifidinibius sp. nov., a new bacterium isolated from saline soil.</title>
        <authorList>
            <person name="Galisteo C."/>
            <person name="De La Haba R."/>
            <person name="Sanchez-Porro C."/>
            <person name="Ventosa A."/>
        </authorList>
    </citation>
    <scope>NUCLEOTIDE SEQUENCE [LARGE SCALE GENOMIC DNA]</scope>
    <source>
        <strain evidence="7 8">KACC 190600</strain>
    </source>
</reference>
<feature type="transmembrane region" description="Helical" evidence="5">
    <location>
        <begin position="20"/>
        <end position="40"/>
    </location>
</feature>
<dbReference type="Gene3D" id="1.10.287.950">
    <property type="entry name" value="Methyl-accepting chemotaxis protein"/>
    <property type="match status" value="1"/>
</dbReference>
<dbReference type="InterPro" id="IPR029151">
    <property type="entry name" value="Sensor-like_sf"/>
</dbReference>
<dbReference type="SUPFAM" id="SSF58104">
    <property type="entry name" value="Methyl-accepting chemotaxis protein (MCP) signaling domain"/>
    <property type="match status" value="1"/>
</dbReference>
<feature type="transmembrane region" description="Helical" evidence="5">
    <location>
        <begin position="203"/>
        <end position="226"/>
    </location>
</feature>
<dbReference type="InterPro" id="IPR051310">
    <property type="entry name" value="MCP_chemotaxis"/>
</dbReference>
<dbReference type="RefSeq" id="WP_265790453.1">
    <property type="nucleotide sequence ID" value="NZ_BAABRS010000003.1"/>
</dbReference>
<dbReference type="InterPro" id="IPR004089">
    <property type="entry name" value="MCPsignal_dom"/>
</dbReference>
<evidence type="ECO:0000256" key="1">
    <source>
        <dbReference type="ARBA" id="ARBA00022500"/>
    </source>
</evidence>
<feature type="region of interest" description="Disordered" evidence="4">
    <location>
        <begin position="497"/>
        <end position="565"/>
    </location>
</feature>
<dbReference type="PANTHER" id="PTHR43531">
    <property type="entry name" value="PROTEIN ICFG"/>
    <property type="match status" value="1"/>
</dbReference>
<gene>
    <name evidence="7" type="ORF">LQ318_12030</name>
</gene>
<feature type="domain" description="Methyl-accepting transducer" evidence="6">
    <location>
        <begin position="244"/>
        <end position="473"/>
    </location>
</feature>
<evidence type="ECO:0000256" key="2">
    <source>
        <dbReference type="ARBA" id="ARBA00029447"/>
    </source>
</evidence>
<keyword evidence="1" id="KW-0145">Chemotaxis</keyword>
<dbReference type="CDD" id="cd11386">
    <property type="entry name" value="MCP_signal"/>
    <property type="match status" value="1"/>
</dbReference>
<comment type="caution">
    <text evidence="7">The sequence shown here is derived from an EMBL/GenBank/DDBJ whole genome shotgun (WGS) entry which is preliminary data.</text>
</comment>
<evidence type="ECO:0000256" key="5">
    <source>
        <dbReference type="SAM" id="Phobius"/>
    </source>
</evidence>
<feature type="compositionally biased region" description="Low complexity" evidence="4">
    <location>
        <begin position="497"/>
        <end position="508"/>
    </location>
</feature>
<keyword evidence="8" id="KW-1185">Reference proteome</keyword>
<dbReference type="SMART" id="SM00283">
    <property type="entry name" value="MA"/>
    <property type="match status" value="1"/>
</dbReference>
<organism evidence="7 8">
    <name type="scientific">Fodinibius salicampi</name>
    <dbReference type="NCBI Taxonomy" id="1920655"/>
    <lineage>
        <taxon>Bacteria</taxon>
        <taxon>Pseudomonadati</taxon>
        <taxon>Balneolota</taxon>
        <taxon>Balneolia</taxon>
        <taxon>Balneolales</taxon>
        <taxon>Balneolaceae</taxon>
        <taxon>Fodinibius</taxon>
    </lineage>
</organism>
<dbReference type="Pfam" id="PF00015">
    <property type="entry name" value="MCPsignal"/>
    <property type="match status" value="1"/>
</dbReference>
<keyword evidence="5" id="KW-1133">Transmembrane helix</keyword>
<accession>A0ABT3Q0L8</accession>
<dbReference type="EMBL" id="JAJNDC010000003">
    <property type="protein sequence ID" value="MCW9713630.1"/>
    <property type="molecule type" value="Genomic_DNA"/>
</dbReference>
<dbReference type="Proteomes" id="UP001207337">
    <property type="component" value="Unassembled WGS sequence"/>
</dbReference>
<protein>
    <submittedName>
        <fullName evidence="7">Methyl-accepting chemotaxis protein</fullName>
    </submittedName>
</protein>
<keyword evidence="3" id="KW-0807">Transducer</keyword>
<evidence type="ECO:0000259" key="6">
    <source>
        <dbReference type="PROSITE" id="PS50111"/>
    </source>
</evidence>
<feature type="compositionally biased region" description="Acidic residues" evidence="4">
    <location>
        <begin position="554"/>
        <end position="565"/>
    </location>
</feature>
<evidence type="ECO:0000313" key="8">
    <source>
        <dbReference type="Proteomes" id="UP001207337"/>
    </source>
</evidence>
<feature type="region of interest" description="Disordered" evidence="4">
    <location>
        <begin position="248"/>
        <end position="308"/>
    </location>
</feature>